<evidence type="ECO:0000313" key="3">
    <source>
        <dbReference type="Proteomes" id="UP000075321"/>
    </source>
</evidence>
<keyword evidence="3" id="KW-1185">Reference proteome</keyword>
<dbReference type="RefSeq" id="WP_066380480.1">
    <property type="nucleotide sequence ID" value="NZ_LTAZ01000004.1"/>
</dbReference>
<gene>
    <name evidence="2" type="ORF">HAPAU_11500</name>
</gene>
<feature type="region of interest" description="Disordered" evidence="1">
    <location>
        <begin position="154"/>
        <end position="178"/>
    </location>
</feature>
<dbReference type="PATRIC" id="fig|1008153.3.peg.1155"/>
<evidence type="ECO:0000313" key="2">
    <source>
        <dbReference type="EMBL" id="KYH26059.1"/>
    </source>
</evidence>
<dbReference type="EMBL" id="LTAZ01000004">
    <property type="protein sequence ID" value="KYH26059.1"/>
    <property type="molecule type" value="Genomic_DNA"/>
</dbReference>
<name>A0A151AEI5_9EURY</name>
<comment type="caution">
    <text evidence="2">The sequence shown here is derived from an EMBL/GenBank/DDBJ whole genome shotgun (WGS) entry which is preliminary data.</text>
</comment>
<dbReference type="AlphaFoldDB" id="A0A151AEI5"/>
<dbReference type="PROSITE" id="PS51318">
    <property type="entry name" value="TAT"/>
    <property type="match status" value="1"/>
</dbReference>
<evidence type="ECO:0000256" key="1">
    <source>
        <dbReference type="SAM" id="MobiDB-lite"/>
    </source>
</evidence>
<dbReference type="InterPro" id="IPR006311">
    <property type="entry name" value="TAT_signal"/>
</dbReference>
<dbReference type="Proteomes" id="UP000075321">
    <property type="component" value="Unassembled WGS sequence"/>
</dbReference>
<organism evidence="2 3">
    <name type="scientific">Halalkalicoccus paucihalophilus</name>
    <dbReference type="NCBI Taxonomy" id="1008153"/>
    <lineage>
        <taxon>Archaea</taxon>
        <taxon>Methanobacteriati</taxon>
        <taxon>Methanobacteriota</taxon>
        <taxon>Stenosarchaea group</taxon>
        <taxon>Halobacteria</taxon>
        <taxon>Halobacteriales</taxon>
        <taxon>Halococcaceae</taxon>
        <taxon>Halalkalicoccus</taxon>
    </lineage>
</organism>
<accession>A0A151AEI5</accession>
<sequence>MTDRSQASTDDTNGTDTTRRRVLKTGAGALAAVGAVPLLSGSAAAHFPDRLDIDIRPDCEENRINPRSRGVVPVAVMSTEFTDENGETVRFDPIEEAVRYRFGAPAVVEDGGGARPAHDGHDGSDTDGALVLHFPMEETGFDEDSTEGRLVWERDESGEHGYSGTDEVTVTGGDGSGN</sequence>
<feature type="region of interest" description="Disordered" evidence="1">
    <location>
        <begin position="1"/>
        <end position="22"/>
    </location>
</feature>
<dbReference type="OrthoDB" id="201781at2157"/>
<reference evidence="2 3" key="1">
    <citation type="submission" date="2016-02" db="EMBL/GenBank/DDBJ databases">
        <title>Genome sequence of Halalkalicoccus paucihalophilus DSM 24557.</title>
        <authorList>
            <person name="Poehlein A."/>
            <person name="Daniel R."/>
        </authorList>
    </citation>
    <scope>NUCLEOTIDE SEQUENCE [LARGE SCALE GENOMIC DNA]</scope>
    <source>
        <strain evidence="2 3">DSM 24557</strain>
    </source>
</reference>
<proteinExistence type="predicted"/>
<protein>
    <submittedName>
        <fullName evidence="2">Uncharacterized protein</fullName>
    </submittedName>
</protein>